<dbReference type="AlphaFoldDB" id="A0A8J2BPS1"/>
<gene>
    <name evidence="1" type="ORF">MPNT_80051</name>
</gene>
<accession>A0A8J2BPS1</accession>
<organism evidence="1 2">
    <name type="scientific">Candidatus Methylacidithermus pantelleriae</name>
    <dbReference type="NCBI Taxonomy" id="2744239"/>
    <lineage>
        <taxon>Bacteria</taxon>
        <taxon>Pseudomonadati</taxon>
        <taxon>Verrucomicrobiota</taxon>
        <taxon>Methylacidiphilae</taxon>
        <taxon>Methylacidiphilales</taxon>
        <taxon>Methylacidiphilaceae</taxon>
        <taxon>Candidatus Methylacidithermus</taxon>
    </lineage>
</organism>
<evidence type="ECO:0000313" key="2">
    <source>
        <dbReference type="Proteomes" id="UP000663859"/>
    </source>
</evidence>
<proteinExistence type="predicted"/>
<evidence type="ECO:0000313" key="1">
    <source>
        <dbReference type="EMBL" id="CAF0704982.1"/>
    </source>
</evidence>
<sequence>MILLADGSRRHICQRPRNRVVLGALQSEASQIEGKCFRFFPRVVWIVRGGRQIPLPMGTSMFGGRCPT</sequence>
<comment type="caution">
    <text evidence="1">The sequence shown here is derived from an EMBL/GenBank/DDBJ whole genome shotgun (WGS) entry which is preliminary data.</text>
</comment>
<reference evidence="1" key="1">
    <citation type="submission" date="2021-02" db="EMBL/GenBank/DDBJ databases">
        <authorList>
            <person name="Cremers G."/>
            <person name="Picone N."/>
        </authorList>
    </citation>
    <scope>NUCLEOTIDE SEQUENCE</scope>
    <source>
        <strain evidence="1">PQ17</strain>
    </source>
</reference>
<keyword evidence="2" id="KW-1185">Reference proteome</keyword>
<dbReference type="Proteomes" id="UP000663859">
    <property type="component" value="Unassembled WGS sequence"/>
</dbReference>
<name>A0A8J2BPS1_9BACT</name>
<protein>
    <submittedName>
        <fullName evidence="1">Uncharacterized protein</fullName>
    </submittedName>
</protein>
<dbReference type="EMBL" id="CAJNOB010000070">
    <property type="protein sequence ID" value="CAF0704982.1"/>
    <property type="molecule type" value="Genomic_DNA"/>
</dbReference>